<organism evidence="1 2">
    <name type="scientific">Ditylenchus dipsaci</name>
    <dbReference type="NCBI Taxonomy" id="166011"/>
    <lineage>
        <taxon>Eukaryota</taxon>
        <taxon>Metazoa</taxon>
        <taxon>Ecdysozoa</taxon>
        <taxon>Nematoda</taxon>
        <taxon>Chromadorea</taxon>
        <taxon>Rhabditida</taxon>
        <taxon>Tylenchina</taxon>
        <taxon>Tylenchomorpha</taxon>
        <taxon>Sphaerularioidea</taxon>
        <taxon>Anguinidae</taxon>
        <taxon>Anguininae</taxon>
        <taxon>Ditylenchus</taxon>
    </lineage>
</organism>
<evidence type="ECO:0000313" key="2">
    <source>
        <dbReference type="WBParaSite" id="jg23316"/>
    </source>
</evidence>
<dbReference type="GO" id="GO:0016423">
    <property type="term" value="F:tRNA (guanine) methyltransferase activity"/>
    <property type="evidence" value="ECO:0007669"/>
    <property type="project" value="TreeGrafter"/>
</dbReference>
<name>A0A915DSX8_9BILA</name>
<dbReference type="WBParaSite" id="jg23316">
    <property type="protein sequence ID" value="jg23316"/>
    <property type="gene ID" value="jg23316"/>
</dbReference>
<dbReference type="GO" id="GO:0030488">
    <property type="term" value="P:tRNA methylation"/>
    <property type="evidence" value="ECO:0007669"/>
    <property type="project" value="TreeGrafter"/>
</dbReference>
<protein>
    <submittedName>
        <fullName evidence="2">Uncharacterized protein</fullName>
    </submittedName>
</protein>
<evidence type="ECO:0000313" key="1">
    <source>
        <dbReference type="Proteomes" id="UP000887574"/>
    </source>
</evidence>
<dbReference type="InterPro" id="IPR045330">
    <property type="entry name" value="TRM3/TARBP1"/>
</dbReference>
<dbReference type="PANTHER" id="PTHR12029:SF11">
    <property type="entry name" value="METHYLTRANSFERASE TARBP1-RELATED"/>
    <property type="match status" value="1"/>
</dbReference>
<keyword evidence="1" id="KW-1185">Reference proteome</keyword>
<dbReference type="AlphaFoldDB" id="A0A915DSX8"/>
<accession>A0A915DSX8</accession>
<dbReference type="Proteomes" id="UP000887574">
    <property type="component" value="Unplaced"/>
</dbReference>
<sequence>MSNEQSGALYGQLVKTSFGGLDFVCDDLISVDAAKEAPSLDDSSAMTVSTMCHSSNDKVNFTVGESLAFLRKLDGASDAKQVETLCPTILDIAEQHGCEEAISGKILEICGQILLSHLQSKLVRKFAISLMKICLTHRKLPDDIALWQEFFVLMVGLEEPQFHLVLPILPKMDHLLNALLNQSNEQDLLIHCFSMHWLLKILEKSLHHTNGWIRLWSLQKFVAVPSKLIVDQSKFLFDHILPALNSYDTLWRLIERKELDEFFQQLGKCMAQMTNHLDTTNRKTFYKHIFKLFCVRWNPCALFFISHSLVLLEGSPLLTEDDFSIVRPAFVQLDQIQYAPLRIVTVANFFQMLFRLTRWNENTVWQVPSLFKILPNSGCARKSILQKLAEQLSELSHILNSTVILNHYLDFESTAMTEVESSLQSFKIDVELGIFAPFAWLLAEKCGIETELLAELESSIVEMLEYEVPDHKKVDLLLVLWMHQPLNNGSGVESFSEIVQTYTLTRLFSLAGATTGYIRFITKTVGPQMLPRRILNWLNAFFPFSNKPQKPPLCQMHSKDACLVQLLNAYHCVPNNTWIYHTFQALPRIRHIPYQEYLKIQQLEFLLHYTAIGGGLKQIWSTGEEIMRILLDWLIQVTEFHSRNIILKLFNIMLAETQNLSFRLLTCIVQRLQMVLDQERRTKNYLQAVEIVLEVLMQETILKSSDKEVVEHISSLFDAFMEESTANLPMAVVFSEALLKSRRHLEVDRWTDYLIKLAIFGPIQKKDAQTLSAAYQMTYSDNCKFLKLADAMSTKKIFLIHQAAHITRLNAISCIISLISHKPSTAKSPQSFEAANHFVEKIIEESSVIDDFKTRSYGLSLAHRQKTRLMQLLLLVVDYIDQTIAEKLFKYCVQAILDTSQQFSVKLLVEWTTLRICNKYLDLFDKFVGLESELASKRIGSISSWINVLQHHYRSLPENEICLQKAFGQLLPWCTAQNFAVRCTAIAAARLLCRHFLANNDFKEMAFIQKMVNFNMETTGNGNKIINNSAQTSISDISIKLNTSTCRPFWPSSQPKPACQ</sequence>
<dbReference type="PANTHER" id="PTHR12029">
    <property type="entry name" value="RNA METHYLTRANSFERASE"/>
    <property type="match status" value="1"/>
</dbReference>
<reference evidence="2" key="1">
    <citation type="submission" date="2022-11" db="UniProtKB">
        <authorList>
            <consortium name="WormBaseParasite"/>
        </authorList>
    </citation>
    <scope>IDENTIFICATION</scope>
</reference>
<proteinExistence type="predicted"/>